<gene>
    <name evidence="2" type="ORF">GCM10010201_12310</name>
</gene>
<organism evidence="2 3">
    <name type="scientific">Pilimelia columellifera subsp. columellifera</name>
    <dbReference type="NCBI Taxonomy" id="706583"/>
    <lineage>
        <taxon>Bacteria</taxon>
        <taxon>Bacillati</taxon>
        <taxon>Actinomycetota</taxon>
        <taxon>Actinomycetes</taxon>
        <taxon>Micromonosporales</taxon>
        <taxon>Micromonosporaceae</taxon>
        <taxon>Pilimelia</taxon>
    </lineage>
</organism>
<name>A0ABP6AJH8_9ACTN</name>
<evidence type="ECO:0000313" key="2">
    <source>
        <dbReference type="EMBL" id="GAA2517076.1"/>
    </source>
</evidence>
<evidence type="ECO:0000256" key="1">
    <source>
        <dbReference type="SAM" id="MobiDB-lite"/>
    </source>
</evidence>
<proteinExistence type="predicted"/>
<dbReference type="SUPFAM" id="SSF53474">
    <property type="entry name" value="alpha/beta-Hydrolases"/>
    <property type="match status" value="1"/>
</dbReference>
<dbReference type="Proteomes" id="UP001499978">
    <property type="component" value="Unassembled WGS sequence"/>
</dbReference>
<reference evidence="3" key="1">
    <citation type="journal article" date="2019" name="Int. J. Syst. Evol. Microbiol.">
        <title>The Global Catalogue of Microorganisms (GCM) 10K type strain sequencing project: providing services to taxonomists for standard genome sequencing and annotation.</title>
        <authorList>
            <consortium name="The Broad Institute Genomics Platform"/>
            <consortium name="The Broad Institute Genome Sequencing Center for Infectious Disease"/>
            <person name="Wu L."/>
            <person name="Ma J."/>
        </authorList>
    </citation>
    <scope>NUCLEOTIDE SEQUENCE [LARGE SCALE GENOMIC DNA]</scope>
    <source>
        <strain evidence="3">JCM 3367</strain>
    </source>
</reference>
<feature type="compositionally biased region" description="Basic and acidic residues" evidence="1">
    <location>
        <begin position="249"/>
        <end position="275"/>
    </location>
</feature>
<evidence type="ECO:0008006" key="4">
    <source>
        <dbReference type="Google" id="ProtNLM"/>
    </source>
</evidence>
<keyword evidence="3" id="KW-1185">Reference proteome</keyword>
<accession>A0ABP6AJH8</accession>
<dbReference type="EMBL" id="BAAARY010000004">
    <property type="protein sequence ID" value="GAA2517076.1"/>
    <property type="molecule type" value="Genomic_DNA"/>
</dbReference>
<sequence length="275" mass="28412">MTPQTLCYEPGSALIDVYHGSGDGGPAPTVLLWHGSGPSERRALAPLAAAAAAAGLTVFVPDWRSTDPDGGWSLLAASIDFVRSRGAQFGGDPGGFVLAGWSLGARAAVATLTRPDAAGGWAPAVDIGWRPEQLGDWQPSAVVGLAGSFPQPQRVAELVDAPTPLWLAHGVADQIVPVDDSRQLRDVLSRRGWSVRLDELDVDHAGIVMAGFDESADVCVPATDPVVLDAGAVVVAALAVAAGLAGHGGGDREQGDEPVRQGADRRRVQQRSDAD</sequence>
<protein>
    <recommendedName>
        <fullName evidence="4">Alpha/beta hydrolase</fullName>
    </recommendedName>
</protein>
<evidence type="ECO:0000313" key="3">
    <source>
        <dbReference type="Proteomes" id="UP001499978"/>
    </source>
</evidence>
<comment type="caution">
    <text evidence="2">The sequence shown here is derived from an EMBL/GenBank/DDBJ whole genome shotgun (WGS) entry which is preliminary data.</text>
</comment>
<dbReference type="Gene3D" id="3.40.50.1820">
    <property type="entry name" value="alpha/beta hydrolase"/>
    <property type="match status" value="1"/>
</dbReference>
<dbReference type="InterPro" id="IPR029058">
    <property type="entry name" value="AB_hydrolase_fold"/>
</dbReference>
<feature type="region of interest" description="Disordered" evidence="1">
    <location>
        <begin position="245"/>
        <end position="275"/>
    </location>
</feature>